<comment type="caution">
    <text evidence="1">The sequence shown here is derived from an EMBL/GenBank/DDBJ whole genome shotgun (WGS) entry which is preliminary data.</text>
</comment>
<keyword evidence="2" id="KW-1185">Reference proteome</keyword>
<gene>
    <name evidence="1" type="ORF">Goarm_022213</name>
</gene>
<protein>
    <submittedName>
        <fullName evidence="1">Uncharacterized protein</fullName>
    </submittedName>
</protein>
<dbReference type="EMBL" id="JABFAE010247172">
    <property type="protein sequence ID" value="MBA0844690.1"/>
    <property type="molecule type" value="Genomic_DNA"/>
</dbReference>
<evidence type="ECO:0000313" key="2">
    <source>
        <dbReference type="Proteomes" id="UP000593575"/>
    </source>
</evidence>
<organism evidence="1 2">
    <name type="scientific">Gossypium armourianum</name>
    <dbReference type="NCBI Taxonomy" id="34283"/>
    <lineage>
        <taxon>Eukaryota</taxon>
        <taxon>Viridiplantae</taxon>
        <taxon>Streptophyta</taxon>
        <taxon>Embryophyta</taxon>
        <taxon>Tracheophyta</taxon>
        <taxon>Spermatophyta</taxon>
        <taxon>Magnoliopsida</taxon>
        <taxon>eudicotyledons</taxon>
        <taxon>Gunneridae</taxon>
        <taxon>Pentapetalae</taxon>
        <taxon>rosids</taxon>
        <taxon>malvids</taxon>
        <taxon>Malvales</taxon>
        <taxon>Malvaceae</taxon>
        <taxon>Malvoideae</taxon>
        <taxon>Gossypium</taxon>
    </lineage>
</organism>
<sequence>MASVFKGRGPTIKPYSISGIL</sequence>
<name>A0A7J9KE44_9ROSI</name>
<dbReference type="Proteomes" id="UP000593575">
    <property type="component" value="Unassembled WGS sequence"/>
</dbReference>
<evidence type="ECO:0000313" key="1">
    <source>
        <dbReference type="EMBL" id="MBA0844690.1"/>
    </source>
</evidence>
<dbReference type="AlphaFoldDB" id="A0A7J9KE44"/>
<accession>A0A7J9KE44</accession>
<proteinExistence type="predicted"/>
<reference evidence="1 2" key="1">
    <citation type="journal article" date="2019" name="Genome Biol. Evol.">
        <title>Insights into the evolution of the New World diploid cottons (Gossypium, subgenus Houzingenia) based on genome sequencing.</title>
        <authorList>
            <person name="Grover C.E."/>
            <person name="Arick M.A. 2nd"/>
            <person name="Thrash A."/>
            <person name="Conover J.L."/>
            <person name="Sanders W.S."/>
            <person name="Peterson D.G."/>
            <person name="Frelichowski J.E."/>
            <person name="Scheffler J.A."/>
            <person name="Scheffler B.E."/>
            <person name="Wendel J.F."/>
        </authorList>
    </citation>
    <scope>NUCLEOTIDE SEQUENCE [LARGE SCALE GENOMIC DNA]</scope>
    <source>
        <strain evidence="1">6</strain>
        <tissue evidence="1">Leaf</tissue>
    </source>
</reference>